<evidence type="ECO:0000313" key="2">
    <source>
        <dbReference type="Proteomes" id="UP000016922"/>
    </source>
</evidence>
<dbReference type="AlphaFoldDB" id="S3CEN6"/>
<protein>
    <submittedName>
        <fullName evidence="1">Uncharacterized protein</fullName>
    </submittedName>
</protein>
<evidence type="ECO:0000313" key="1">
    <source>
        <dbReference type="EMBL" id="EPE24465.1"/>
    </source>
</evidence>
<dbReference type="KEGG" id="glz:GLAREA_08317"/>
<keyword evidence="2" id="KW-1185">Reference proteome</keyword>
<dbReference type="Proteomes" id="UP000016922">
    <property type="component" value="Unassembled WGS sequence"/>
</dbReference>
<accession>S3CEN6</accession>
<sequence>MDYPPASLGGVGYDVRYMIYSYVLLPVRQTQISILKPLETSTDPDLGTIEALVVDFGSTNCALFRVNKQISNESLQYFYTKNTLGDVETDDIAESEVSSSVSNSWYSWQGRLPARLFRPERQPSGVTTLFMRAEDLFSRLGKQTSQDKTAGMVRYSELKILLQLVEKSVHDLAGDDDTVDLVHDSNRTIPSKAFNMLRVAKELMDSLLGSQRGRLGQLLIDRIPERYIPESSRNTSVKPEQPQTKQKIRAEERQVDWGLFGGEAFLNIAKSLAIREEPADWKRALAYLLLCCKWRVSETGITDPDFSFDTDDHFEFEVELFDEMMSLCLKLGLREKALVAADAVSNLLQKQRRYLQVTLYPVEKMEPILVRLVDLLMAEKSWDEANQEVRYALHRYPGSVVLQNTLIDIKARQAEAEAEEKRLYQLELTTIQLVNSYISDVLWGIAINEVNCALAQHPESLILSNALSDIEDLRLAANSKSK</sequence>
<proteinExistence type="predicted"/>
<organism evidence="1 2">
    <name type="scientific">Glarea lozoyensis (strain ATCC 20868 / MF5171)</name>
    <dbReference type="NCBI Taxonomy" id="1116229"/>
    <lineage>
        <taxon>Eukaryota</taxon>
        <taxon>Fungi</taxon>
        <taxon>Dikarya</taxon>
        <taxon>Ascomycota</taxon>
        <taxon>Pezizomycotina</taxon>
        <taxon>Leotiomycetes</taxon>
        <taxon>Helotiales</taxon>
        <taxon>Helotiaceae</taxon>
        <taxon>Glarea</taxon>
    </lineage>
</organism>
<dbReference type="EMBL" id="KE145373">
    <property type="protein sequence ID" value="EPE24465.1"/>
    <property type="molecule type" value="Genomic_DNA"/>
</dbReference>
<dbReference type="HOGENOM" id="CLU_546345_0_0_1"/>
<name>S3CEN6_GLAL2</name>
<dbReference type="GeneID" id="19467366"/>
<reference evidence="1 2" key="1">
    <citation type="journal article" date="2013" name="BMC Genomics">
        <title>Genomics-driven discovery of the pneumocandin biosynthetic gene cluster in the fungus Glarea lozoyensis.</title>
        <authorList>
            <person name="Chen L."/>
            <person name="Yue Q."/>
            <person name="Zhang X."/>
            <person name="Xiang M."/>
            <person name="Wang C."/>
            <person name="Li S."/>
            <person name="Che Y."/>
            <person name="Ortiz-Lopez F.J."/>
            <person name="Bills G.F."/>
            <person name="Liu X."/>
            <person name="An Z."/>
        </authorList>
    </citation>
    <scope>NUCLEOTIDE SEQUENCE [LARGE SCALE GENOMIC DNA]</scope>
    <source>
        <strain evidence="2">ATCC 20868 / MF5171</strain>
    </source>
</reference>
<gene>
    <name evidence="1" type="ORF">GLAREA_08317</name>
</gene>
<dbReference type="RefSeq" id="XP_008088553.1">
    <property type="nucleotide sequence ID" value="XM_008090362.1"/>
</dbReference>